<dbReference type="Gene3D" id="1.25.40.10">
    <property type="entry name" value="Tetratricopeptide repeat domain"/>
    <property type="match status" value="1"/>
</dbReference>
<reference evidence="10" key="1">
    <citation type="journal article" date="2019" name="Int. J. Syst. Evol. Microbiol.">
        <title>The Global Catalogue of Microorganisms (GCM) 10K type strain sequencing project: providing services to taxonomists for standard genome sequencing and annotation.</title>
        <authorList>
            <consortium name="The Broad Institute Genomics Platform"/>
            <consortium name="The Broad Institute Genome Sequencing Center for Infectious Disease"/>
            <person name="Wu L."/>
            <person name="Ma J."/>
        </authorList>
    </citation>
    <scope>NUCLEOTIDE SEQUENCE [LARGE SCALE GENOMIC DNA]</scope>
    <source>
        <strain evidence="10">KACC 12597</strain>
    </source>
</reference>
<evidence type="ECO:0000256" key="2">
    <source>
        <dbReference type="ARBA" id="ARBA00022960"/>
    </source>
</evidence>
<keyword evidence="7" id="KW-0449">Lipoprotein</keyword>
<feature type="signal peptide" evidence="8">
    <location>
        <begin position="1"/>
        <end position="30"/>
    </location>
</feature>
<keyword evidence="4" id="KW-0472">Membrane</keyword>
<dbReference type="Proteomes" id="UP001597337">
    <property type="component" value="Unassembled WGS sequence"/>
</dbReference>
<evidence type="ECO:0000256" key="3">
    <source>
        <dbReference type="ARBA" id="ARBA00022984"/>
    </source>
</evidence>
<dbReference type="SUPFAM" id="SSF53822">
    <property type="entry name" value="Periplasmic binding protein-like I"/>
    <property type="match status" value="1"/>
</dbReference>
<proteinExistence type="predicted"/>
<keyword evidence="1 8" id="KW-0732">Signal</keyword>
<protein>
    <submittedName>
        <fullName evidence="9">Penicillin-binding protein activator</fullName>
    </submittedName>
</protein>
<evidence type="ECO:0000313" key="9">
    <source>
        <dbReference type="EMBL" id="MFD2111673.1"/>
    </source>
</evidence>
<evidence type="ECO:0000256" key="7">
    <source>
        <dbReference type="ARBA" id="ARBA00023288"/>
    </source>
</evidence>
<name>A0ABW4YA73_9GAMM</name>
<keyword evidence="3" id="KW-0573">Peptidoglycan synthesis</keyword>
<dbReference type="EMBL" id="JBHUHX010000015">
    <property type="protein sequence ID" value="MFD2111673.1"/>
    <property type="molecule type" value="Genomic_DNA"/>
</dbReference>
<keyword evidence="6" id="KW-0998">Cell outer membrane</keyword>
<evidence type="ECO:0000256" key="6">
    <source>
        <dbReference type="ARBA" id="ARBA00023237"/>
    </source>
</evidence>
<dbReference type="CDD" id="cd06339">
    <property type="entry name" value="PBP1_YraM_LppC_lipoprotein-like"/>
    <property type="match status" value="1"/>
</dbReference>
<keyword evidence="2" id="KW-0133">Cell shape</keyword>
<dbReference type="InterPro" id="IPR028082">
    <property type="entry name" value="Peripla_BP_I"/>
</dbReference>
<gene>
    <name evidence="9" type="ORF">ACFSJC_07465</name>
</gene>
<evidence type="ECO:0000256" key="1">
    <source>
        <dbReference type="ARBA" id="ARBA00022729"/>
    </source>
</evidence>
<evidence type="ECO:0000256" key="5">
    <source>
        <dbReference type="ARBA" id="ARBA00023139"/>
    </source>
</evidence>
<keyword evidence="10" id="KW-1185">Reference proteome</keyword>
<dbReference type="Pfam" id="PF04348">
    <property type="entry name" value="LppC"/>
    <property type="match status" value="1"/>
</dbReference>
<evidence type="ECO:0000313" key="10">
    <source>
        <dbReference type="Proteomes" id="UP001597337"/>
    </source>
</evidence>
<dbReference type="PROSITE" id="PS51257">
    <property type="entry name" value="PROKAR_LIPOPROTEIN"/>
    <property type="match status" value="1"/>
</dbReference>
<organism evidence="9 10">
    <name type="scientific">Thiorhodococcus fuscus</name>
    <dbReference type="NCBI Taxonomy" id="527200"/>
    <lineage>
        <taxon>Bacteria</taxon>
        <taxon>Pseudomonadati</taxon>
        <taxon>Pseudomonadota</taxon>
        <taxon>Gammaproteobacteria</taxon>
        <taxon>Chromatiales</taxon>
        <taxon>Chromatiaceae</taxon>
        <taxon>Thiorhodococcus</taxon>
    </lineage>
</organism>
<accession>A0ABW4YA73</accession>
<comment type="caution">
    <text evidence="9">The sequence shown here is derived from an EMBL/GenBank/DDBJ whole genome shotgun (WGS) entry which is preliminary data.</text>
</comment>
<dbReference type="RefSeq" id="WP_386025297.1">
    <property type="nucleotide sequence ID" value="NZ_JBHUHX010000015.1"/>
</dbReference>
<evidence type="ECO:0000256" key="8">
    <source>
        <dbReference type="SAM" id="SignalP"/>
    </source>
</evidence>
<dbReference type="PANTHER" id="PTHR38038:SF1">
    <property type="entry name" value="PENICILLIN-BINDING PROTEIN ACTIVATOR LPOA"/>
    <property type="match status" value="1"/>
</dbReference>
<dbReference type="PANTHER" id="PTHR38038">
    <property type="entry name" value="PENICILLIN-BINDING PROTEIN ACTIVATOR LPOA"/>
    <property type="match status" value="1"/>
</dbReference>
<dbReference type="Gene3D" id="3.40.50.2300">
    <property type="match status" value="2"/>
</dbReference>
<dbReference type="Gene3D" id="1.25.40.650">
    <property type="match status" value="1"/>
</dbReference>
<keyword evidence="5" id="KW-0564">Palmitate</keyword>
<dbReference type="InterPro" id="IPR007443">
    <property type="entry name" value="LpoA"/>
</dbReference>
<feature type="chain" id="PRO_5047266361" evidence="8">
    <location>
        <begin position="31"/>
        <end position="608"/>
    </location>
</feature>
<evidence type="ECO:0000256" key="4">
    <source>
        <dbReference type="ARBA" id="ARBA00023136"/>
    </source>
</evidence>
<sequence>MPKHCVARTSLSITYWLTAILAAGLLTACAVNPTFDEAQILAPVAQSDLERAATAEHQGKQREAAETYLQLATQAPQPARAQLQLKALHAYLSAGRTNEAAKLVATLSASPLTPLQQQLLLLEQADLALLSDHPKEAIAHLERMQPRALPKTFQVRRLGTLAFAQRLADRPIAAAESLAQLDRVLDGENARLSNQVSLVSALASLPQSQLQTLTRNGSGTMKGWAGAALALKGANASPERLEASYRTWKDKHSGHPALPDLGHAYADRLTGGYTDGDQVSVMLPRNGRFAAAAKAVRDGIEAAKRADARNRTPTLKFADSTNATRVTAIHAKAVQSGADYVIGPLEKPAVDALLSKRHLSLPTLALNEATRSDRRAENLFQFALSPENEATEAANTAFTMGSRRALILYPQGAWGNRMATAFRRQWRNLGGSLLGQATYNPTRPRYEATLRTLMADSSADLLFLVATAEPARRIHPYIQSLAPAGLKVVATSHVYSGRFDTVRDKPLIGLYFVDIPWMLDMNADDPLSRKRLMGTSTNAAGPLARLYAMGIDAYRLTPHLTDLSQNPGAFYPGQTGGLSMDALGRIKRQLTLARFTAQGPRPADETPD</sequence>
<dbReference type="InterPro" id="IPR011990">
    <property type="entry name" value="TPR-like_helical_dom_sf"/>
</dbReference>